<dbReference type="EMBL" id="BAABME010002468">
    <property type="protein sequence ID" value="GAA0154769.1"/>
    <property type="molecule type" value="Genomic_DNA"/>
</dbReference>
<organism evidence="1 2">
    <name type="scientific">Lithospermum erythrorhizon</name>
    <name type="common">Purple gromwell</name>
    <name type="synonym">Lithospermum officinale var. erythrorhizon</name>
    <dbReference type="NCBI Taxonomy" id="34254"/>
    <lineage>
        <taxon>Eukaryota</taxon>
        <taxon>Viridiplantae</taxon>
        <taxon>Streptophyta</taxon>
        <taxon>Embryophyta</taxon>
        <taxon>Tracheophyta</taxon>
        <taxon>Spermatophyta</taxon>
        <taxon>Magnoliopsida</taxon>
        <taxon>eudicotyledons</taxon>
        <taxon>Gunneridae</taxon>
        <taxon>Pentapetalae</taxon>
        <taxon>asterids</taxon>
        <taxon>lamiids</taxon>
        <taxon>Boraginales</taxon>
        <taxon>Boraginaceae</taxon>
        <taxon>Boraginoideae</taxon>
        <taxon>Lithospermeae</taxon>
        <taxon>Lithospermum</taxon>
    </lineage>
</organism>
<name>A0AAV3PSQ7_LITER</name>
<proteinExistence type="predicted"/>
<comment type="caution">
    <text evidence="1">The sequence shown here is derived from an EMBL/GenBank/DDBJ whole genome shotgun (WGS) entry which is preliminary data.</text>
</comment>
<sequence length="163" mass="19056">MDRIMEYLPPDQPIPVSRLNDSPLLKRLRWRGSHDWAQVPQSSMKSFAFDCRWLRPQWPWMIANQRSTCMAWNWMVSFPGRGTKWTGCGRSFKNCTPRLPLVPIHPDTKVPWKLPSLSEASLLITYFVRKASSCTDSTTWPLEASHIRMWKADTTYLSHDSFL</sequence>
<reference evidence="1 2" key="1">
    <citation type="submission" date="2024-01" db="EMBL/GenBank/DDBJ databases">
        <title>The complete chloroplast genome sequence of Lithospermum erythrorhizon: insights into the phylogenetic relationship among Boraginaceae species and the maternal lineages of purple gromwells.</title>
        <authorList>
            <person name="Okada T."/>
            <person name="Watanabe K."/>
        </authorList>
    </citation>
    <scope>NUCLEOTIDE SEQUENCE [LARGE SCALE GENOMIC DNA]</scope>
</reference>
<evidence type="ECO:0000313" key="2">
    <source>
        <dbReference type="Proteomes" id="UP001454036"/>
    </source>
</evidence>
<evidence type="ECO:0000313" key="1">
    <source>
        <dbReference type="EMBL" id="GAA0154769.1"/>
    </source>
</evidence>
<dbReference type="AlphaFoldDB" id="A0AAV3PSQ7"/>
<dbReference type="Proteomes" id="UP001454036">
    <property type="component" value="Unassembled WGS sequence"/>
</dbReference>
<gene>
    <name evidence="1" type="ORF">LIER_12657</name>
</gene>
<accession>A0AAV3PSQ7</accession>
<protein>
    <submittedName>
        <fullName evidence="1">Uncharacterized protein</fullName>
    </submittedName>
</protein>
<keyword evidence="2" id="KW-1185">Reference proteome</keyword>